<protein>
    <submittedName>
        <fullName evidence="1">Uncharacterized protein</fullName>
    </submittedName>
</protein>
<proteinExistence type="predicted"/>
<reference evidence="1 2" key="1">
    <citation type="submission" date="2021-01" db="EMBL/GenBank/DDBJ databases">
        <title>Chryseolinea sp. Jin1 Genome sequencing and assembly.</title>
        <authorList>
            <person name="Kim I."/>
        </authorList>
    </citation>
    <scope>NUCLEOTIDE SEQUENCE [LARGE SCALE GENOMIC DNA]</scope>
    <source>
        <strain evidence="1 2">Jin1</strain>
    </source>
</reference>
<organism evidence="1 2">
    <name type="scientific">Chryseolinea lacunae</name>
    <dbReference type="NCBI Taxonomy" id="2801331"/>
    <lineage>
        <taxon>Bacteria</taxon>
        <taxon>Pseudomonadati</taxon>
        <taxon>Bacteroidota</taxon>
        <taxon>Cytophagia</taxon>
        <taxon>Cytophagales</taxon>
        <taxon>Fulvivirgaceae</taxon>
        <taxon>Chryseolinea</taxon>
    </lineage>
</organism>
<gene>
    <name evidence="1" type="ORF">JI741_01730</name>
</gene>
<comment type="caution">
    <text evidence="1">The sequence shown here is derived from an EMBL/GenBank/DDBJ whole genome shotgun (WGS) entry which is preliminary data.</text>
</comment>
<name>A0ABS1KKD3_9BACT</name>
<evidence type="ECO:0000313" key="1">
    <source>
        <dbReference type="EMBL" id="MBL0739914.1"/>
    </source>
</evidence>
<dbReference type="EMBL" id="JAERRB010000001">
    <property type="protein sequence ID" value="MBL0739914.1"/>
    <property type="molecule type" value="Genomic_DNA"/>
</dbReference>
<sequence>MTDVKDPTLEFRDAVMDVKDPTLGFKDAVTDVKDPTLEFKDAVMDVKDAALSGFWFGMQLFHPSTPCFYAKTACLAATFHFF</sequence>
<dbReference type="Proteomes" id="UP000613030">
    <property type="component" value="Unassembled WGS sequence"/>
</dbReference>
<dbReference type="RefSeq" id="WP_202006875.1">
    <property type="nucleotide sequence ID" value="NZ_JAERRB010000001.1"/>
</dbReference>
<accession>A0ABS1KKD3</accession>
<evidence type="ECO:0000313" key="2">
    <source>
        <dbReference type="Proteomes" id="UP000613030"/>
    </source>
</evidence>
<keyword evidence="2" id="KW-1185">Reference proteome</keyword>